<evidence type="ECO:0000313" key="2">
    <source>
        <dbReference type="EMBL" id="PLW82438.1"/>
    </source>
</evidence>
<organism evidence="2 3">
    <name type="scientific">Kineobactrum sediminis</name>
    <dbReference type="NCBI Taxonomy" id="1905677"/>
    <lineage>
        <taxon>Bacteria</taxon>
        <taxon>Pseudomonadati</taxon>
        <taxon>Pseudomonadota</taxon>
        <taxon>Gammaproteobacteria</taxon>
        <taxon>Cellvibrionales</taxon>
        <taxon>Halieaceae</taxon>
        <taxon>Kineobactrum</taxon>
    </lineage>
</organism>
<feature type="transmembrane region" description="Helical" evidence="1">
    <location>
        <begin position="12"/>
        <end position="31"/>
    </location>
</feature>
<dbReference type="AlphaFoldDB" id="A0A2N5Y222"/>
<keyword evidence="3" id="KW-1185">Reference proteome</keyword>
<gene>
    <name evidence="2" type="ORF">CWI75_11800</name>
</gene>
<dbReference type="GO" id="GO:0016853">
    <property type="term" value="F:isomerase activity"/>
    <property type="evidence" value="ECO:0007669"/>
    <property type="project" value="UniProtKB-KW"/>
</dbReference>
<evidence type="ECO:0000256" key="1">
    <source>
        <dbReference type="SAM" id="Phobius"/>
    </source>
</evidence>
<keyword evidence="1" id="KW-0472">Membrane</keyword>
<accession>A0A2N5Y222</accession>
<proteinExistence type="predicted"/>
<name>A0A2N5Y222_9GAMM</name>
<dbReference type="OrthoDB" id="196786at2"/>
<sequence>MRDLTPGVLKASWLHFLLLGVVLFTLQGFLFPAPKPVVGPLDDARVATLVQTWQGFNTRAPDASERQRLLRSELERDMLFQHAISLELYLHDPVVQQRLVRNMRFLGLAAEADTEALFERALELRLHLGDEVIKRRMLQVMEQLLLASSPPAVITEAEIVAAFQQRSGELRRSARYSIVQLFFDRNREAEVPGLIARIEQEALPPQDAVMLSSPFMQGYTFTAQTPDQLARRFGAVFVSNFLATVSEPRRWYGPVRSTYGLHYVWVDDIEPARDATLAEVRPILQRDLESEARSIALAQAITRLSERYELRL</sequence>
<dbReference type="Proteomes" id="UP000234845">
    <property type="component" value="Unassembled WGS sequence"/>
</dbReference>
<keyword evidence="2" id="KW-0413">Isomerase</keyword>
<reference evidence="3" key="1">
    <citation type="submission" date="2017-11" db="EMBL/GenBank/DDBJ databases">
        <title>The draft genome sequence of Chromatocurvus sp. F02.</title>
        <authorList>
            <person name="Du Z.-J."/>
            <person name="Chang Y.-Q."/>
        </authorList>
    </citation>
    <scope>NUCLEOTIDE SEQUENCE [LARGE SCALE GENOMIC DNA]</scope>
    <source>
        <strain evidence="3">F02</strain>
    </source>
</reference>
<dbReference type="EMBL" id="PKLZ01000008">
    <property type="protein sequence ID" value="PLW82438.1"/>
    <property type="molecule type" value="Genomic_DNA"/>
</dbReference>
<protein>
    <submittedName>
        <fullName evidence="2">Peptidyl-prolyl cis-trans isomerase</fullName>
    </submittedName>
</protein>
<evidence type="ECO:0000313" key="3">
    <source>
        <dbReference type="Proteomes" id="UP000234845"/>
    </source>
</evidence>
<keyword evidence="1" id="KW-1133">Transmembrane helix</keyword>
<keyword evidence="1" id="KW-0812">Transmembrane</keyword>
<comment type="caution">
    <text evidence="2">The sequence shown here is derived from an EMBL/GenBank/DDBJ whole genome shotgun (WGS) entry which is preliminary data.</text>
</comment>